<dbReference type="InterPro" id="IPR036614">
    <property type="entry name" value="RusA-like_sf"/>
</dbReference>
<evidence type="ECO:0000313" key="3">
    <source>
        <dbReference type="Proteomes" id="UP000259211"/>
    </source>
</evidence>
<dbReference type="Proteomes" id="UP000259211">
    <property type="component" value="Unassembled WGS sequence"/>
</dbReference>
<dbReference type="EMBL" id="NOWI01000002">
    <property type="protein sequence ID" value="RFT46528.1"/>
    <property type="molecule type" value="Genomic_DNA"/>
</dbReference>
<dbReference type="GO" id="GO:0006281">
    <property type="term" value="P:DNA repair"/>
    <property type="evidence" value="ECO:0007669"/>
    <property type="project" value="InterPro"/>
</dbReference>
<dbReference type="GO" id="GO:0006310">
    <property type="term" value="P:DNA recombination"/>
    <property type="evidence" value="ECO:0007669"/>
    <property type="project" value="InterPro"/>
</dbReference>
<comment type="caution">
    <text evidence="2">The sequence shown here is derived from an EMBL/GenBank/DDBJ whole genome shotgun (WGS) entry which is preliminary data.</text>
</comment>
<name>A0A3E2DMI8_9ACTN</name>
<evidence type="ECO:0000256" key="1">
    <source>
        <dbReference type="SAM" id="MobiDB-lite"/>
    </source>
</evidence>
<proteinExistence type="predicted"/>
<dbReference type="GO" id="GO:0000287">
    <property type="term" value="F:magnesium ion binding"/>
    <property type="evidence" value="ECO:0007669"/>
    <property type="project" value="InterPro"/>
</dbReference>
<gene>
    <name evidence="2" type="ORF">CHT91_03025</name>
</gene>
<accession>A0A3E2DMI8</accession>
<dbReference type="RefSeq" id="WP_117188661.1">
    <property type="nucleotide sequence ID" value="NZ_NOWI01000002.1"/>
</dbReference>
<protein>
    <submittedName>
        <fullName evidence="2">Uncharacterized protein</fullName>
    </submittedName>
</protein>
<evidence type="ECO:0000313" key="2">
    <source>
        <dbReference type="EMBL" id="RFT46528.1"/>
    </source>
</evidence>
<organism evidence="2 3">
    <name type="scientific">Cutibacterium avidum</name>
    <dbReference type="NCBI Taxonomy" id="33010"/>
    <lineage>
        <taxon>Bacteria</taxon>
        <taxon>Bacillati</taxon>
        <taxon>Actinomycetota</taxon>
        <taxon>Actinomycetes</taxon>
        <taxon>Propionibacteriales</taxon>
        <taxon>Propionibacteriaceae</taxon>
        <taxon>Cutibacterium</taxon>
    </lineage>
</organism>
<sequence length="121" mass="13480">MKQFTVQVPSSAWMTSNGRYHWADRARRTRVLRAMAATQCRRHNIHAHGPVHVTATIGYRGGRADPANAYPTIKALLDGMTDASVWPDDDSEHVIGPDMRRATEAPPRGHHTVTITLEELS</sequence>
<dbReference type="SUPFAM" id="SSF103084">
    <property type="entry name" value="Holliday junction resolvase RusA"/>
    <property type="match status" value="1"/>
</dbReference>
<dbReference type="AlphaFoldDB" id="A0A3E2DMI8"/>
<dbReference type="Gene3D" id="3.30.1330.70">
    <property type="entry name" value="Holliday junction resolvase RusA"/>
    <property type="match status" value="1"/>
</dbReference>
<feature type="region of interest" description="Disordered" evidence="1">
    <location>
        <begin position="100"/>
        <end position="121"/>
    </location>
</feature>
<reference evidence="2 3" key="1">
    <citation type="submission" date="2017-07" db="EMBL/GenBank/DDBJ databases">
        <authorList>
            <person name="Sun Z.S."/>
            <person name="Albrecht U."/>
            <person name="Echele G."/>
            <person name="Lee C.C."/>
        </authorList>
    </citation>
    <scope>NUCLEOTIDE SEQUENCE [LARGE SCALE GENOMIC DNA]</scope>
    <source>
        <strain evidence="2 3">P16-029</strain>
    </source>
</reference>